<keyword evidence="3" id="KW-1185">Reference proteome</keyword>
<dbReference type="EMBL" id="RQTK01001292">
    <property type="protein sequence ID" value="RUS70980.1"/>
    <property type="molecule type" value="Genomic_DNA"/>
</dbReference>
<protein>
    <submittedName>
        <fullName evidence="2">Uncharacterized protein</fullName>
    </submittedName>
</protein>
<accession>A0A3S0ZMN1</accession>
<sequence>MATERPRQSSDWSSNNQWPRQPSEQSGHRKARIDVVIVLTREICQVQLSVIHSVTLVKAAPVSRRKSEVQNFTHQDCKKNYWGKAMAKKEAPIAARRLGLDQSPLARLVPCAAGYLGGGAGRQRGDGALAQTDSYDGRLIPKSVISDHQPLAAIRRRWLLFAMDLVKERNEKKELLVNVKKTKIVNIDRCSSVANVIVNGENVEHFE</sequence>
<dbReference type="AlphaFoldDB" id="A0A3S0ZMN1"/>
<reference evidence="2 3" key="1">
    <citation type="submission" date="2019-01" db="EMBL/GenBank/DDBJ databases">
        <title>A draft genome assembly of the solar-powered sea slug Elysia chlorotica.</title>
        <authorList>
            <person name="Cai H."/>
            <person name="Li Q."/>
            <person name="Fang X."/>
            <person name="Li J."/>
            <person name="Curtis N.E."/>
            <person name="Altenburger A."/>
            <person name="Shibata T."/>
            <person name="Feng M."/>
            <person name="Maeda T."/>
            <person name="Schwartz J.A."/>
            <person name="Shigenobu S."/>
            <person name="Lundholm N."/>
            <person name="Nishiyama T."/>
            <person name="Yang H."/>
            <person name="Hasebe M."/>
            <person name="Li S."/>
            <person name="Pierce S.K."/>
            <person name="Wang J."/>
        </authorList>
    </citation>
    <scope>NUCLEOTIDE SEQUENCE [LARGE SCALE GENOMIC DNA]</scope>
    <source>
        <strain evidence="2">EC2010</strain>
        <tissue evidence="2">Whole organism of an adult</tissue>
    </source>
</reference>
<name>A0A3S0ZMN1_ELYCH</name>
<evidence type="ECO:0000313" key="3">
    <source>
        <dbReference type="Proteomes" id="UP000271974"/>
    </source>
</evidence>
<evidence type="ECO:0000256" key="1">
    <source>
        <dbReference type="SAM" id="MobiDB-lite"/>
    </source>
</evidence>
<feature type="compositionally biased region" description="Polar residues" evidence="1">
    <location>
        <begin position="9"/>
        <end position="25"/>
    </location>
</feature>
<evidence type="ECO:0000313" key="2">
    <source>
        <dbReference type="EMBL" id="RUS70980.1"/>
    </source>
</evidence>
<dbReference type="Proteomes" id="UP000271974">
    <property type="component" value="Unassembled WGS sequence"/>
</dbReference>
<comment type="caution">
    <text evidence="2">The sequence shown here is derived from an EMBL/GenBank/DDBJ whole genome shotgun (WGS) entry which is preliminary data.</text>
</comment>
<feature type="region of interest" description="Disordered" evidence="1">
    <location>
        <begin position="1"/>
        <end position="29"/>
    </location>
</feature>
<proteinExistence type="predicted"/>
<organism evidence="2 3">
    <name type="scientific">Elysia chlorotica</name>
    <name type="common">Eastern emerald elysia</name>
    <name type="synonym">Sea slug</name>
    <dbReference type="NCBI Taxonomy" id="188477"/>
    <lineage>
        <taxon>Eukaryota</taxon>
        <taxon>Metazoa</taxon>
        <taxon>Spiralia</taxon>
        <taxon>Lophotrochozoa</taxon>
        <taxon>Mollusca</taxon>
        <taxon>Gastropoda</taxon>
        <taxon>Heterobranchia</taxon>
        <taxon>Euthyneura</taxon>
        <taxon>Panpulmonata</taxon>
        <taxon>Sacoglossa</taxon>
        <taxon>Placobranchoidea</taxon>
        <taxon>Plakobranchidae</taxon>
        <taxon>Elysia</taxon>
    </lineage>
</organism>
<gene>
    <name evidence="2" type="ORF">EGW08_021262</name>
</gene>